<dbReference type="AlphaFoldDB" id="A0A0V8GIQ0"/>
<evidence type="ECO:0000313" key="7">
    <source>
        <dbReference type="EMBL" id="KSU50137.1"/>
    </source>
</evidence>
<comment type="similarity">
    <text evidence="1 5">Belongs to the peptidase S41A family.</text>
</comment>
<dbReference type="Pfam" id="PF01471">
    <property type="entry name" value="PG_binding_1"/>
    <property type="match status" value="1"/>
</dbReference>
<proteinExistence type="inferred from homology"/>
<dbReference type="SUPFAM" id="SSF47090">
    <property type="entry name" value="PGBD-like"/>
    <property type="match status" value="1"/>
</dbReference>
<sequence>MKKSTTAVIAVSTFGLGLGAGAVGMLAAGGTDSVSTSSSSANATGDWKKVDQVRQMIEQNYLEDVTDKELLDGALSGMAEVLDDPYSVYMDESETASFNTNLSSSFEGIGATLEQKGESIVIVSPIKGSPAEKAGIKPGDVILEIDGKSTKGQKTDQAVKKIRGEKGTNVVLTIQRSGQDAMDITIKRDTIPIETVYTSTEDVNGKKIGVLQVTQFSEPTAKEFEKGLAKLESQNIDGLVIDVRGNPGGLLTAVSSMIAPFIPKDVPIYQVENNKGERQQEFGKADEKKPYNIVVLEDGGSASASEILAAGLKEGAGAEVVGTKSFGKGIVQSAYDLKDGSDLKLTTNKWLTPDGNWIHKKGVKPTIEVKQPAYFNVTKILTDQKSLTVGDYGKSVENAHLVLEAIGYEPKGQNGYFGDTMKQAVEALQKDAKLDVTGKIDQQTAGEMETRLLKKLEDDKNDVQRKKALEVAAQ</sequence>
<dbReference type="Gene3D" id="1.10.101.10">
    <property type="entry name" value="PGBD-like superfamily/PGBD"/>
    <property type="match status" value="1"/>
</dbReference>
<dbReference type="InterPro" id="IPR029045">
    <property type="entry name" value="ClpP/crotonase-like_dom_sf"/>
</dbReference>
<dbReference type="NCBIfam" id="TIGR00225">
    <property type="entry name" value="prc"/>
    <property type="match status" value="1"/>
</dbReference>
<evidence type="ECO:0000313" key="8">
    <source>
        <dbReference type="Proteomes" id="UP000053797"/>
    </source>
</evidence>
<dbReference type="InterPro" id="IPR036365">
    <property type="entry name" value="PGBD-like_sf"/>
</dbReference>
<dbReference type="GO" id="GO:0008236">
    <property type="term" value="F:serine-type peptidase activity"/>
    <property type="evidence" value="ECO:0007669"/>
    <property type="project" value="UniProtKB-KW"/>
</dbReference>
<dbReference type="InterPro" id="IPR055210">
    <property type="entry name" value="CtpA/B_N"/>
</dbReference>
<evidence type="ECO:0000256" key="4">
    <source>
        <dbReference type="ARBA" id="ARBA00022825"/>
    </source>
</evidence>
<dbReference type="Proteomes" id="UP000053797">
    <property type="component" value="Unassembled WGS sequence"/>
</dbReference>
<dbReference type="Pfam" id="PF17820">
    <property type="entry name" value="PDZ_6"/>
    <property type="match status" value="1"/>
</dbReference>
<dbReference type="PROSITE" id="PS50106">
    <property type="entry name" value="PDZ"/>
    <property type="match status" value="1"/>
</dbReference>
<dbReference type="Pfam" id="PF03572">
    <property type="entry name" value="Peptidase_S41"/>
    <property type="match status" value="1"/>
</dbReference>
<dbReference type="SMART" id="SM00228">
    <property type="entry name" value="PDZ"/>
    <property type="match status" value="1"/>
</dbReference>
<dbReference type="SMART" id="SM00245">
    <property type="entry name" value="TSPc"/>
    <property type="match status" value="1"/>
</dbReference>
<evidence type="ECO:0000256" key="1">
    <source>
        <dbReference type="ARBA" id="ARBA00009179"/>
    </source>
</evidence>
<keyword evidence="2 5" id="KW-0645">Protease</keyword>
<gene>
    <name evidence="7" type="ORF">AS033_01825</name>
</gene>
<dbReference type="InterPro" id="IPR004447">
    <property type="entry name" value="Peptidase_S41A"/>
</dbReference>
<accession>A0A0V8GIQ0</accession>
<dbReference type="Gene3D" id="3.90.226.10">
    <property type="entry name" value="2-enoyl-CoA Hydratase, Chain A, domain 1"/>
    <property type="match status" value="1"/>
</dbReference>
<organism evidence="7 8">
    <name type="scientific">Exiguobacterium indicum</name>
    <dbReference type="NCBI Taxonomy" id="296995"/>
    <lineage>
        <taxon>Bacteria</taxon>
        <taxon>Bacillati</taxon>
        <taxon>Bacillota</taxon>
        <taxon>Bacilli</taxon>
        <taxon>Bacillales</taxon>
        <taxon>Bacillales Family XII. Incertae Sedis</taxon>
        <taxon>Exiguobacterium</taxon>
    </lineage>
</organism>
<keyword evidence="4 5" id="KW-0720">Serine protease</keyword>
<protein>
    <submittedName>
        <fullName evidence="7">Peptidase S41</fullName>
    </submittedName>
</protein>
<comment type="caution">
    <text evidence="7">The sequence shown here is derived from an EMBL/GenBank/DDBJ whole genome shotgun (WGS) entry which is preliminary data.</text>
</comment>
<dbReference type="CDD" id="cd07560">
    <property type="entry name" value="Peptidase_S41_CPP"/>
    <property type="match status" value="1"/>
</dbReference>
<reference evidence="7 8" key="1">
    <citation type="journal article" date="2015" name="Int. J. Syst. Evol. Microbiol.">
        <title>Exiguobacterium enclense sp. nov., isolated from sediment.</title>
        <authorList>
            <person name="Dastager S.G."/>
            <person name="Mawlankar R."/>
            <person name="Sonalkar V.V."/>
            <person name="Thorat M.N."/>
            <person name="Mual P."/>
            <person name="Verma A."/>
            <person name="Krishnamurthi S."/>
            <person name="Tang S.K."/>
            <person name="Li W.J."/>
        </authorList>
    </citation>
    <scope>NUCLEOTIDE SEQUENCE [LARGE SCALE GENOMIC DNA]</scope>
    <source>
        <strain evidence="7 8">NIO-1109</strain>
    </source>
</reference>
<dbReference type="InterPro" id="IPR041489">
    <property type="entry name" value="PDZ_6"/>
</dbReference>
<dbReference type="Gene3D" id="3.30.750.44">
    <property type="match status" value="1"/>
</dbReference>
<name>A0A0V8GIQ0_9BACL</name>
<dbReference type="InterPro" id="IPR002477">
    <property type="entry name" value="Peptidoglycan-bd-like"/>
</dbReference>
<dbReference type="PANTHER" id="PTHR32060:SF29">
    <property type="entry name" value="CARBOXY-TERMINAL PROCESSING PROTEASE CTPB"/>
    <property type="match status" value="1"/>
</dbReference>
<dbReference type="InterPro" id="IPR001478">
    <property type="entry name" value="PDZ"/>
</dbReference>
<dbReference type="CDD" id="cd06782">
    <property type="entry name" value="cpPDZ_CPP-like"/>
    <property type="match status" value="1"/>
</dbReference>
<dbReference type="GO" id="GO:0006508">
    <property type="term" value="P:proteolysis"/>
    <property type="evidence" value="ECO:0007669"/>
    <property type="project" value="UniProtKB-KW"/>
</dbReference>
<dbReference type="FunFam" id="2.30.42.10:FF:000063">
    <property type="entry name" value="Peptidase, S41 family"/>
    <property type="match status" value="1"/>
</dbReference>
<dbReference type="SUPFAM" id="SSF52096">
    <property type="entry name" value="ClpP/crotonase"/>
    <property type="match status" value="1"/>
</dbReference>
<evidence type="ECO:0000256" key="5">
    <source>
        <dbReference type="RuleBase" id="RU004404"/>
    </source>
</evidence>
<dbReference type="Gene3D" id="2.30.42.10">
    <property type="match status" value="1"/>
</dbReference>
<feature type="domain" description="PDZ" evidence="6">
    <location>
        <begin position="99"/>
        <end position="177"/>
    </location>
</feature>
<dbReference type="InterPro" id="IPR036366">
    <property type="entry name" value="PGBDSf"/>
</dbReference>
<dbReference type="RefSeq" id="WP_058264664.1">
    <property type="nucleotide sequence ID" value="NZ_FMYN01000001.1"/>
</dbReference>
<dbReference type="GO" id="GO:0030288">
    <property type="term" value="C:outer membrane-bounded periplasmic space"/>
    <property type="evidence" value="ECO:0007669"/>
    <property type="project" value="TreeGrafter"/>
</dbReference>
<dbReference type="Pfam" id="PF22694">
    <property type="entry name" value="CtpB_N-like"/>
    <property type="match status" value="1"/>
</dbReference>
<dbReference type="GO" id="GO:0007165">
    <property type="term" value="P:signal transduction"/>
    <property type="evidence" value="ECO:0007669"/>
    <property type="project" value="TreeGrafter"/>
</dbReference>
<dbReference type="InterPro" id="IPR036034">
    <property type="entry name" value="PDZ_sf"/>
</dbReference>
<evidence type="ECO:0000259" key="6">
    <source>
        <dbReference type="PROSITE" id="PS50106"/>
    </source>
</evidence>
<dbReference type="EMBL" id="LNQL01000001">
    <property type="protein sequence ID" value="KSU50137.1"/>
    <property type="molecule type" value="Genomic_DNA"/>
</dbReference>
<dbReference type="SUPFAM" id="SSF50156">
    <property type="entry name" value="PDZ domain-like"/>
    <property type="match status" value="1"/>
</dbReference>
<dbReference type="PANTHER" id="PTHR32060">
    <property type="entry name" value="TAIL-SPECIFIC PROTEASE"/>
    <property type="match status" value="1"/>
</dbReference>
<evidence type="ECO:0000256" key="3">
    <source>
        <dbReference type="ARBA" id="ARBA00022801"/>
    </source>
</evidence>
<keyword evidence="3 5" id="KW-0378">Hydrolase</keyword>
<evidence type="ECO:0000256" key="2">
    <source>
        <dbReference type="ARBA" id="ARBA00022670"/>
    </source>
</evidence>
<dbReference type="OrthoDB" id="9812068at2"/>
<dbReference type="InterPro" id="IPR005151">
    <property type="entry name" value="Tail-specific_protease"/>
</dbReference>
<dbReference type="GO" id="GO:0004175">
    <property type="term" value="F:endopeptidase activity"/>
    <property type="evidence" value="ECO:0007669"/>
    <property type="project" value="TreeGrafter"/>
</dbReference>